<protein>
    <submittedName>
        <fullName evidence="1">Uncharacterized protein</fullName>
    </submittedName>
</protein>
<name>A0ABD4A758_9BACI</name>
<proteinExistence type="predicted"/>
<evidence type="ECO:0000313" key="1">
    <source>
        <dbReference type="EMBL" id="KIO72604.1"/>
    </source>
</evidence>
<dbReference type="EMBL" id="JXLU01000090">
    <property type="protein sequence ID" value="KIO72604.1"/>
    <property type="molecule type" value="Genomic_DNA"/>
</dbReference>
<dbReference type="Proteomes" id="UP000032076">
    <property type="component" value="Unassembled WGS sequence"/>
</dbReference>
<reference evidence="1 2" key="1">
    <citation type="submission" date="2015-01" db="EMBL/GenBank/DDBJ databases">
        <title>Draft Genome Sequences of Four Bacillus thermoamylovorans Strains, Isolated From Food Products.</title>
        <authorList>
            <person name="Krawcyk A.O."/>
            <person name="Berendsen E.M."/>
            <person name="Eijlander R.T."/>
            <person name="de Jong A."/>
            <person name="Wells-Bennik M."/>
            <person name="Kuipers O.P."/>
        </authorList>
    </citation>
    <scope>NUCLEOTIDE SEQUENCE [LARGE SCALE GENOMIC DNA]</scope>
    <source>
        <strain evidence="1 2">B4167</strain>
    </source>
</reference>
<accession>A0ABD4A758</accession>
<evidence type="ECO:0000313" key="2">
    <source>
        <dbReference type="Proteomes" id="UP000032076"/>
    </source>
</evidence>
<gene>
    <name evidence="1" type="ORF">B4167_2906</name>
</gene>
<dbReference type="AlphaFoldDB" id="A0ABD4A758"/>
<comment type="caution">
    <text evidence="1">The sequence shown here is derived from an EMBL/GenBank/DDBJ whole genome shotgun (WGS) entry which is preliminary data.</text>
</comment>
<organism evidence="1 2">
    <name type="scientific">Caldibacillus thermoamylovorans</name>
    <dbReference type="NCBI Taxonomy" id="35841"/>
    <lineage>
        <taxon>Bacteria</taxon>
        <taxon>Bacillati</taxon>
        <taxon>Bacillota</taxon>
        <taxon>Bacilli</taxon>
        <taxon>Bacillales</taxon>
        <taxon>Bacillaceae</taxon>
        <taxon>Caldibacillus</taxon>
    </lineage>
</organism>
<sequence length="41" mass="4777">MFLTEIFMDFANKMFEITGVGSANCSKHYHQYFELPADTNQ</sequence>